<dbReference type="Gene3D" id="2.120.10.30">
    <property type="entry name" value="TolB, C-terminal domain"/>
    <property type="match status" value="1"/>
</dbReference>
<reference evidence="2 3" key="1">
    <citation type="journal article" date="2016" name="Nat. Commun.">
        <title>Thousands of microbial genomes shed light on interconnected biogeochemical processes in an aquifer system.</title>
        <authorList>
            <person name="Anantharaman K."/>
            <person name="Brown C.T."/>
            <person name="Hug L.A."/>
            <person name="Sharon I."/>
            <person name="Castelle C.J."/>
            <person name="Probst A.J."/>
            <person name="Thomas B.C."/>
            <person name="Singh A."/>
            <person name="Wilkins M.J."/>
            <person name="Karaoz U."/>
            <person name="Brodie E.L."/>
            <person name="Williams K.H."/>
            <person name="Hubbard S.S."/>
            <person name="Banfield J.F."/>
        </authorList>
    </citation>
    <scope>NUCLEOTIDE SEQUENCE [LARGE SCALE GENOMIC DNA]</scope>
</reference>
<gene>
    <name evidence="2" type="ORF">A3E39_04615</name>
</gene>
<proteinExistence type="predicted"/>
<accession>A0A1F7UM14</accession>
<dbReference type="AlphaFoldDB" id="A0A1F7UM14"/>
<keyword evidence="1" id="KW-0812">Transmembrane</keyword>
<evidence type="ECO:0000313" key="2">
    <source>
        <dbReference type="EMBL" id="OGL79320.1"/>
    </source>
</evidence>
<protein>
    <recommendedName>
        <fullName evidence="4">Dipeptidylpeptidase IV N-terminal domain-containing protein</fullName>
    </recommendedName>
</protein>
<keyword evidence="1" id="KW-1133">Transmembrane helix</keyword>
<evidence type="ECO:0008006" key="4">
    <source>
        <dbReference type="Google" id="ProtNLM"/>
    </source>
</evidence>
<evidence type="ECO:0000256" key="1">
    <source>
        <dbReference type="SAM" id="Phobius"/>
    </source>
</evidence>
<dbReference type="SUPFAM" id="SSF82171">
    <property type="entry name" value="DPP6 N-terminal domain-like"/>
    <property type="match status" value="1"/>
</dbReference>
<feature type="transmembrane region" description="Helical" evidence="1">
    <location>
        <begin position="7"/>
        <end position="29"/>
    </location>
</feature>
<organism evidence="2 3">
    <name type="scientific">Candidatus Uhrbacteria bacterium RIFCSPHIGHO2_12_FULL_60_25</name>
    <dbReference type="NCBI Taxonomy" id="1802399"/>
    <lineage>
        <taxon>Bacteria</taxon>
        <taxon>Candidatus Uhriibacteriota</taxon>
    </lineage>
</organism>
<dbReference type="STRING" id="1802399.A3E39_04615"/>
<dbReference type="InterPro" id="IPR011042">
    <property type="entry name" value="6-blade_b-propeller_TolB-like"/>
</dbReference>
<dbReference type="Proteomes" id="UP000176603">
    <property type="component" value="Unassembled WGS sequence"/>
</dbReference>
<evidence type="ECO:0000313" key="3">
    <source>
        <dbReference type="Proteomes" id="UP000176603"/>
    </source>
</evidence>
<keyword evidence="1" id="KW-0472">Membrane</keyword>
<name>A0A1F7UM14_9BACT</name>
<comment type="caution">
    <text evidence="2">The sequence shown here is derived from an EMBL/GenBank/DDBJ whole genome shotgun (WGS) entry which is preliminary data.</text>
</comment>
<dbReference type="EMBL" id="MGEH01000013">
    <property type="protein sequence ID" value="OGL79320.1"/>
    <property type="molecule type" value="Genomic_DNA"/>
</dbReference>
<sequence length="409" mass="44058">MSERLKRILFVVFFILFTIVVAIVIYILFFKPKVAPPGPVEVPVVTPGELPGAGPAVPGVPTVPGVPGVLPPAAGVPGAPAVALPPPQTVLLRDGVTQGVSPSADKTGARFYNPDDGKFYRVKPDGSTTALSDASFPNLDRVDWGKSSDQAIMTFPDGSNIHYDFRTQTQTTLPKHWEDFNFAPDDAQVVAKSNALTPASRYLIVSNPNGGNSQAIELLGNNADKTFPNWTPNNQIIAYATVGEPKGFDRQEILLVGKNHENFRGLQVEGRGFTPLWSPSGKKLLYSVWNAASDYRPELWISGGDPDSINQNRTKLDVQTFANKCVWSTDETVICAVPSSLPTGAGLQPDLFTNIPDSFMQIDLSTGAKTNLGTPAGDLSVRNPVLTEDQAHVIFTDALTGKLYDFNLP</sequence>